<comment type="caution">
    <text evidence="5">The sequence shown here is derived from an EMBL/GenBank/DDBJ whole genome shotgun (WGS) entry which is preliminary data.</text>
</comment>
<dbReference type="PANTHER" id="PTHR33164">
    <property type="entry name" value="TRANSCRIPTIONAL REGULATOR, MARR FAMILY"/>
    <property type="match status" value="1"/>
</dbReference>
<dbReference type="STRING" id="476652.DEAC_c05820"/>
<dbReference type="GO" id="GO:0003700">
    <property type="term" value="F:DNA-binding transcription factor activity"/>
    <property type="evidence" value="ECO:0007669"/>
    <property type="project" value="InterPro"/>
</dbReference>
<proteinExistence type="predicted"/>
<protein>
    <submittedName>
        <fullName evidence="5">Organic hydroperoxide resistance transcriptional regulator</fullName>
    </submittedName>
</protein>
<evidence type="ECO:0000313" key="5">
    <source>
        <dbReference type="EMBL" id="KLU67370.1"/>
    </source>
</evidence>
<dbReference type="GO" id="GO:0006950">
    <property type="term" value="P:response to stress"/>
    <property type="evidence" value="ECO:0007669"/>
    <property type="project" value="TreeGrafter"/>
</dbReference>
<evidence type="ECO:0000259" key="4">
    <source>
        <dbReference type="PROSITE" id="PS50995"/>
    </source>
</evidence>
<dbReference type="PATRIC" id="fig|476652.3.peg.593"/>
<keyword evidence="6" id="KW-1185">Reference proteome</keyword>
<feature type="domain" description="HTH marR-type" evidence="4">
    <location>
        <begin position="6"/>
        <end position="138"/>
    </location>
</feature>
<dbReference type="PRINTS" id="PR00598">
    <property type="entry name" value="HTHMARR"/>
</dbReference>
<evidence type="ECO:0000313" key="6">
    <source>
        <dbReference type="Proteomes" id="UP000036356"/>
    </source>
</evidence>
<dbReference type="InterPro" id="IPR036390">
    <property type="entry name" value="WH_DNA-bd_sf"/>
</dbReference>
<gene>
    <name evidence="5" type="primary">ohrR_1</name>
    <name evidence="5" type="ORF">DEAC_c05820</name>
</gene>
<sequence>MEFKLEDSLGFILNKTNTKLKNKLFQRFNDYNVTPEQWSVLNCLWVQEGLTPKELADIIFKDKPNTNRILEKLQMKDLIVRKPHPVDKRAYQIFLTKSGWALRDELVPKAMQLLEEATIGIEKQKAAELIKVLNQIYDNLN</sequence>
<dbReference type="AlphaFoldDB" id="A0A0J1FVB5"/>
<dbReference type="SUPFAM" id="SSF46785">
    <property type="entry name" value="Winged helix' DNA-binding domain"/>
    <property type="match status" value="1"/>
</dbReference>
<dbReference type="InterPro" id="IPR039422">
    <property type="entry name" value="MarR/SlyA-like"/>
</dbReference>
<name>A0A0J1FVB5_9FIRM</name>
<dbReference type="Pfam" id="PF01047">
    <property type="entry name" value="MarR"/>
    <property type="match status" value="1"/>
</dbReference>
<keyword evidence="1" id="KW-0805">Transcription regulation</keyword>
<accession>A0A0J1FVB5</accession>
<keyword evidence="3" id="KW-0804">Transcription</keyword>
<dbReference type="InterPro" id="IPR000835">
    <property type="entry name" value="HTH_MarR-typ"/>
</dbReference>
<dbReference type="Gene3D" id="1.10.10.10">
    <property type="entry name" value="Winged helix-like DNA-binding domain superfamily/Winged helix DNA-binding domain"/>
    <property type="match status" value="1"/>
</dbReference>
<dbReference type="PANTHER" id="PTHR33164:SF64">
    <property type="entry name" value="TRANSCRIPTIONAL REGULATOR SLYA"/>
    <property type="match status" value="1"/>
</dbReference>
<dbReference type="EMBL" id="LDZY01000002">
    <property type="protein sequence ID" value="KLU67370.1"/>
    <property type="molecule type" value="Genomic_DNA"/>
</dbReference>
<reference evidence="5 6" key="1">
    <citation type="submission" date="2015-06" db="EMBL/GenBank/DDBJ databases">
        <title>Draft genome of the moderately acidophilic sulfate reducer Candidatus Desulfosporosinus acididurans strain M1.</title>
        <authorList>
            <person name="Poehlein A."/>
            <person name="Petzsch P."/>
            <person name="Johnson B.D."/>
            <person name="Schloemann M."/>
            <person name="Daniel R."/>
            <person name="Muehling M."/>
        </authorList>
    </citation>
    <scope>NUCLEOTIDE SEQUENCE [LARGE SCALE GENOMIC DNA]</scope>
    <source>
        <strain evidence="5 6">M1</strain>
    </source>
</reference>
<evidence type="ECO:0000256" key="3">
    <source>
        <dbReference type="ARBA" id="ARBA00023163"/>
    </source>
</evidence>
<dbReference type="PROSITE" id="PS50995">
    <property type="entry name" value="HTH_MARR_2"/>
    <property type="match status" value="1"/>
</dbReference>
<dbReference type="InterPro" id="IPR036388">
    <property type="entry name" value="WH-like_DNA-bd_sf"/>
</dbReference>
<dbReference type="Proteomes" id="UP000036356">
    <property type="component" value="Unassembled WGS sequence"/>
</dbReference>
<dbReference type="GO" id="GO:0003677">
    <property type="term" value="F:DNA binding"/>
    <property type="evidence" value="ECO:0007669"/>
    <property type="project" value="UniProtKB-KW"/>
</dbReference>
<dbReference type="RefSeq" id="WP_047808521.1">
    <property type="nucleotide sequence ID" value="NZ_LDZY01000002.1"/>
</dbReference>
<keyword evidence="2" id="KW-0238">DNA-binding</keyword>
<dbReference type="SMART" id="SM00347">
    <property type="entry name" value="HTH_MARR"/>
    <property type="match status" value="1"/>
</dbReference>
<evidence type="ECO:0000256" key="1">
    <source>
        <dbReference type="ARBA" id="ARBA00023015"/>
    </source>
</evidence>
<organism evidence="5 6">
    <name type="scientific">Desulfosporosinus acididurans</name>
    <dbReference type="NCBI Taxonomy" id="476652"/>
    <lineage>
        <taxon>Bacteria</taxon>
        <taxon>Bacillati</taxon>
        <taxon>Bacillota</taxon>
        <taxon>Clostridia</taxon>
        <taxon>Eubacteriales</taxon>
        <taxon>Desulfitobacteriaceae</taxon>
        <taxon>Desulfosporosinus</taxon>
    </lineage>
</organism>
<evidence type="ECO:0000256" key="2">
    <source>
        <dbReference type="ARBA" id="ARBA00023125"/>
    </source>
</evidence>